<evidence type="ECO:0008006" key="4">
    <source>
        <dbReference type="Google" id="ProtNLM"/>
    </source>
</evidence>
<accession>A0A3N4I346</accession>
<dbReference type="EMBL" id="ML119694">
    <property type="protein sequence ID" value="RPA79826.1"/>
    <property type="molecule type" value="Genomic_DNA"/>
</dbReference>
<gene>
    <name evidence="2" type="ORF">BJ508DRAFT_377392</name>
</gene>
<proteinExistence type="predicted"/>
<name>A0A3N4I346_ASCIM</name>
<evidence type="ECO:0000313" key="3">
    <source>
        <dbReference type="Proteomes" id="UP000275078"/>
    </source>
</evidence>
<keyword evidence="3" id="KW-1185">Reference proteome</keyword>
<dbReference type="Proteomes" id="UP000275078">
    <property type="component" value="Unassembled WGS sequence"/>
</dbReference>
<feature type="signal peptide" evidence="1">
    <location>
        <begin position="1"/>
        <end position="18"/>
    </location>
</feature>
<reference evidence="2 3" key="1">
    <citation type="journal article" date="2018" name="Nat. Ecol. Evol.">
        <title>Pezizomycetes genomes reveal the molecular basis of ectomycorrhizal truffle lifestyle.</title>
        <authorList>
            <person name="Murat C."/>
            <person name="Payen T."/>
            <person name="Noel B."/>
            <person name="Kuo A."/>
            <person name="Morin E."/>
            <person name="Chen J."/>
            <person name="Kohler A."/>
            <person name="Krizsan K."/>
            <person name="Balestrini R."/>
            <person name="Da Silva C."/>
            <person name="Montanini B."/>
            <person name="Hainaut M."/>
            <person name="Levati E."/>
            <person name="Barry K.W."/>
            <person name="Belfiori B."/>
            <person name="Cichocki N."/>
            <person name="Clum A."/>
            <person name="Dockter R.B."/>
            <person name="Fauchery L."/>
            <person name="Guy J."/>
            <person name="Iotti M."/>
            <person name="Le Tacon F."/>
            <person name="Lindquist E.A."/>
            <person name="Lipzen A."/>
            <person name="Malagnac F."/>
            <person name="Mello A."/>
            <person name="Molinier V."/>
            <person name="Miyauchi S."/>
            <person name="Poulain J."/>
            <person name="Riccioni C."/>
            <person name="Rubini A."/>
            <person name="Sitrit Y."/>
            <person name="Splivallo R."/>
            <person name="Traeger S."/>
            <person name="Wang M."/>
            <person name="Zifcakova L."/>
            <person name="Wipf D."/>
            <person name="Zambonelli A."/>
            <person name="Paolocci F."/>
            <person name="Nowrousian M."/>
            <person name="Ottonello S."/>
            <person name="Baldrian P."/>
            <person name="Spatafora J.W."/>
            <person name="Henrissat B."/>
            <person name="Nagy L.G."/>
            <person name="Aury J.M."/>
            <person name="Wincker P."/>
            <person name="Grigoriev I.V."/>
            <person name="Bonfante P."/>
            <person name="Martin F.M."/>
        </authorList>
    </citation>
    <scope>NUCLEOTIDE SEQUENCE [LARGE SCALE GENOMIC DNA]</scope>
    <source>
        <strain evidence="2 3">RN42</strain>
    </source>
</reference>
<feature type="chain" id="PRO_5018238993" description="CBM-cenC domain-containing protein" evidence="1">
    <location>
        <begin position="19"/>
        <end position="499"/>
    </location>
</feature>
<dbReference type="STRING" id="1160509.A0A3N4I346"/>
<evidence type="ECO:0000313" key="2">
    <source>
        <dbReference type="EMBL" id="RPA79826.1"/>
    </source>
</evidence>
<evidence type="ECO:0000256" key="1">
    <source>
        <dbReference type="SAM" id="SignalP"/>
    </source>
</evidence>
<organism evidence="2 3">
    <name type="scientific">Ascobolus immersus RN42</name>
    <dbReference type="NCBI Taxonomy" id="1160509"/>
    <lineage>
        <taxon>Eukaryota</taxon>
        <taxon>Fungi</taxon>
        <taxon>Dikarya</taxon>
        <taxon>Ascomycota</taxon>
        <taxon>Pezizomycotina</taxon>
        <taxon>Pezizomycetes</taxon>
        <taxon>Pezizales</taxon>
        <taxon>Ascobolaceae</taxon>
        <taxon>Ascobolus</taxon>
    </lineage>
</organism>
<keyword evidence="1" id="KW-0732">Signal</keyword>
<protein>
    <recommendedName>
        <fullName evidence="4">CBM-cenC domain-containing protein</fullName>
    </recommendedName>
</protein>
<dbReference type="AlphaFoldDB" id="A0A3N4I346"/>
<sequence>MKITSLSLAALMAAIAAATPFWERDHNRDDRWDDRHCRPRTVVETRWKARTTTTRTKTSTRTKTITVKDRWNHRPNVITKTKLQTSTVTVPGRPITVTGKGSTTTITIPGGEKVTTVTIPGEGKVTTVTIPTAVTLPGEELTTTAISTLTIPEEIITVSVPTTVTIPGDEVTTTTTLTEPVTVTDKATTITVPGDEITTTSTVTEAATVTGKQETIIIPGDDITVTFTSTVTEPTTITIPGDEITSTTTITEPVTVTGKAETVTIPGDEITTTTTLTEPVTVEGPTTTTTSTVGEPTTVTVLTTTTETPAASGLPDACSFAIGSTTNLLANGDLESDTAGNWVFRSINTNSNVQRVAGVGKSGYGLRFRIDAADLALAPPPSQIALGSTVALTAAQAVPVCPGARYSIRAELKMLQGPEQQSMGLVGYVSDGATLKSVFTLVQGSQPITTPVWVSTPTIFSFIVAQGVTRQAIILGAYSGNGSGTKEMHVDNIQLLRTG</sequence>